<name>A0A2P8HD50_CHINA</name>
<organism evidence="1 2">
    <name type="scientific">Chitinophaga niastensis</name>
    <dbReference type="NCBI Taxonomy" id="536980"/>
    <lineage>
        <taxon>Bacteria</taxon>
        <taxon>Pseudomonadati</taxon>
        <taxon>Bacteroidota</taxon>
        <taxon>Chitinophagia</taxon>
        <taxon>Chitinophagales</taxon>
        <taxon>Chitinophagaceae</taxon>
        <taxon>Chitinophaga</taxon>
    </lineage>
</organism>
<evidence type="ECO:0000313" key="2">
    <source>
        <dbReference type="Proteomes" id="UP000240971"/>
    </source>
</evidence>
<dbReference type="OrthoDB" id="7833808at2"/>
<protein>
    <submittedName>
        <fullName evidence="1">Uncharacterized protein</fullName>
    </submittedName>
</protein>
<proteinExistence type="predicted"/>
<comment type="caution">
    <text evidence="1">The sequence shown here is derived from an EMBL/GenBank/DDBJ whole genome shotgun (WGS) entry which is preliminary data.</text>
</comment>
<dbReference type="EMBL" id="PYAW01000006">
    <property type="protein sequence ID" value="PSL44137.1"/>
    <property type="molecule type" value="Genomic_DNA"/>
</dbReference>
<dbReference type="RefSeq" id="WP_106530435.1">
    <property type="nucleotide sequence ID" value="NZ_PYAW01000006.1"/>
</dbReference>
<dbReference type="AlphaFoldDB" id="A0A2P8HD50"/>
<gene>
    <name evidence="1" type="ORF">CLV51_1062</name>
</gene>
<dbReference type="Proteomes" id="UP000240971">
    <property type="component" value="Unassembled WGS sequence"/>
</dbReference>
<keyword evidence="2" id="KW-1185">Reference proteome</keyword>
<sequence length="1173" mass="137375">MKKKHNKNYNNNQDVVYYQRKLYPLDKNIKGHLNALKRDSPIARIKTIVRNLDSHPYVKKFFYGTPFPQSIKELGNAFYTISCDVTKELEVLSLLFSKYLKEINEFVKLRQDFQKKFIVGKYDHASEVLNSIESKFGYSLWLMENRFLIAEYTGGIKANKGYLTFVNQSSNETFATTLAYYYSVKSETRVSALNYSNRLVSLTTDLKKHVKDYLEFKLRFLGSESQITELTDVISFESLFSVIDRYESFLKLVQLIVLNDIYDENSIGVKDILIYLNGRIDDILLKNLCLKYDIGVGIVFSEADIEIINIFELYTNDECVASLQQAIILLSKYPNEFSLYEIYVKSLLLLDAEFEYVGDDQESVQNFVLENLYHIYKKDKHTKASLLNLQKIVKQVDGLGFPAQIYSFVKRINEKESNQRIQLLDYLNSSIFNPIHYLAFMPNNTALSYLEKFKEFSQLNVIKFFISFNSIKNVDDIPLLDISGIAIFRLKMYKAEALMKLGIFDQAILLFNSVISESNIPTSIYEECIRGLFECYFRIEDFNTCIDIYVSNYLLNSNLIIRINYRDLHKKIESAKFKNIQASINLPLFYRITGRDNHLTNVTIRFFLKKYELLKPQDIITLLEIIDKQKIIFFLRSVCVPEIIKYFIFYNSTKEILSDRLEIYQVLLVIDEDHTDEYVDEIGKIAQELAISEGIKQVDESKIYVDEKSLVNSEFEEIKGNFIRFIEISNLVSDIPFVLIDLINNKQILVNIPLKEHESEEIRRSKIAEDLKLELFKEIFYEIRNAFLFNSKYGLDSYLSTRIRHGTLLGQIRSQFQDQNLITQKNKDTEAYYPNEYWAEKLDYLSDSQLASIQLYLADFSDRIDSLISKLKDELIQIRIENKHEKGLFNYIYFHEELLILFKIVYKNIDDYGEFIKGIFSDLWDRTNRNLSVIRNYISSTIKNEFDRYLDELTANLKALNISTIEFQELLSNIIHCKTNISYEMDKISDWFNIRDVAIKEFNIVKAIDTSLEITNKISQGKRIVPRCKIVESSTTIKGNFFIHFFDLFRIFLENIVKYSELSTEDLDVTVTAIEEPGLLKISLKNNLNEEVDKSQVDTLLKRRFDELNGNNWDMEKIKTETGTGFYKAKKILSSDLLDVRNFFKCFLNSDSEVEVNIEIHLSRIKYEETTTS</sequence>
<reference evidence="1 2" key="1">
    <citation type="submission" date="2018-03" db="EMBL/GenBank/DDBJ databases">
        <title>Genomic Encyclopedia of Archaeal and Bacterial Type Strains, Phase II (KMG-II): from individual species to whole genera.</title>
        <authorList>
            <person name="Goeker M."/>
        </authorList>
    </citation>
    <scope>NUCLEOTIDE SEQUENCE [LARGE SCALE GENOMIC DNA]</scope>
    <source>
        <strain evidence="1 2">DSM 24859</strain>
    </source>
</reference>
<accession>A0A2P8HD50</accession>
<evidence type="ECO:0000313" key="1">
    <source>
        <dbReference type="EMBL" id="PSL44137.1"/>
    </source>
</evidence>